<dbReference type="InterPro" id="IPR001387">
    <property type="entry name" value="Cro/C1-type_HTH"/>
</dbReference>
<dbReference type="PROSITE" id="PS50943">
    <property type="entry name" value="HTH_CROC1"/>
    <property type="match status" value="1"/>
</dbReference>
<proteinExistence type="predicted"/>
<protein>
    <submittedName>
        <fullName evidence="4">Helix-turn-helix domain-containing protein</fullName>
    </submittedName>
</protein>
<dbReference type="CDD" id="cd06529">
    <property type="entry name" value="S24_LexA-like"/>
    <property type="match status" value="1"/>
</dbReference>
<name>A0A1A9E1F5_STRAG</name>
<sequence length="262" mass="29788">MARGRGKLTPQEIEALRFFSSKLNDLLNETSTKQVELSKATGIPPSTLTGYVKGTSLPIPGNVQKIADYFGLMKSDIDPRFAPRKKKHELKIPTSPLVNKITKTVVELNVPRKQQVLDYATEQLKEQKNKITSIEETLYEYKVYEKLSAGTGYGYFGDGNYDTVFYDEQLDYDFASWVFGDSMEPTYLNGEVALIKQTGFDYDGAIYAVEWDGQTYIKKVFREKGGLRLVSLNKKYKDKFAPFSEDPRIIGKVVGNFMPKEY</sequence>
<dbReference type="Gene3D" id="2.10.109.10">
    <property type="entry name" value="Umud Fragment, subunit A"/>
    <property type="match status" value="1"/>
</dbReference>
<dbReference type="RefSeq" id="WP_000090704.1">
    <property type="nucleotide sequence ID" value="NZ_CABFMI010000006.1"/>
</dbReference>
<dbReference type="EMBL" id="QHGZ01000018">
    <property type="protein sequence ID" value="RDY91420.1"/>
    <property type="molecule type" value="Genomic_DNA"/>
</dbReference>
<evidence type="ECO:0000313" key="4">
    <source>
        <dbReference type="EMBL" id="RDY91420.1"/>
    </source>
</evidence>
<dbReference type="InterPro" id="IPR015927">
    <property type="entry name" value="Peptidase_S24_S26A/B/C"/>
</dbReference>
<dbReference type="PANTHER" id="PTHR40661:SF1">
    <property type="entry name" value="HTH CRO_C1-TYPE DOMAIN-CONTAINING PROTEIN"/>
    <property type="match status" value="1"/>
</dbReference>
<keyword evidence="1" id="KW-0805">Transcription regulation</keyword>
<dbReference type="CDD" id="cd00093">
    <property type="entry name" value="HTH_XRE"/>
    <property type="match status" value="1"/>
</dbReference>
<dbReference type="SUPFAM" id="SSF47413">
    <property type="entry name" value="lambda repressor-like DNA-binding domains"/>
    <property type="match status" value="1"/>
</dbReference>
<keyword evidence="2" id="KW-0238">DNA-binding</keyword>
<dbReference type="InterPro" id="IPR039418">
    <property type="entry name" value="LexA-like"/>
</dbReference>
<evidence type="ECO:0000256" key="1">
    <source>
        <dbReference type="ARBA" id="ARBA00023015"/>
    </source>
</evidence>
<dbReference type="Proteomes" id="UP000256718">
    <property type="component" value="Unassembled WGS sequence"/>
</dbReference>
<dbReference type="Pfam" id="PF01381">
    <property type="entry name" value="HTH_3"/>
    <property type="match status" value="1"/>
</dbReference>
<organism evidence="4 5">
    <name type="scientific">Streptococcus agalactiae</name>
    <dbReference type="NCBI Taxonomy" id="1311"/>
    <lineage>
        <taxon>Bacteria</taxon>
        <taxon>Bacillati</taxon>
        <taxon>Bacillota</taxon>
        <taxon>Bacilli</taxon>
        <taxon>Lactobacillales</taxon>
        <taxon>Streptococcaceae</taxon>
        <taxon>Streptococcus</taxon>
    </lineage>
</organism>
<comment type="caution">
    <text evidence="4">The sequence shown here is derived from an EMBL/GenBank/DDBJ whole genome shotgun (WGS) entry which is preliminary data.</text>
</comment>
<dbReference type="SUPFAM" id="SSF51306">
    <property type="entry name" value="LexA/Signal peptidase"/>
    <property type="match status" value="1"/>
</dbReference>
<gene>
    <name evidence="4" type="ORF">C4618_00695</name>
</gene>
<reference evidence="4 5" key="1">
    <citation type="journal article" date="2018" name="Emerg. Microbes Infect.">
        <title>Phenotypic and molecular analysis of nontypeable Group B streptococci: identification of cps2a and hybrid cps2a/cps5 Group B streptococcal capsule gene clusters.</title>
        <authorList>
            <person name="Alhhazmi A."/>
            <person name="Tyrrell G.J."/>
        </authorList>
    </citation>
    <scope>NUCLEOTIDE SEQUENCE [LARGE SCALE GENOMIC DNA]</scope>
    <source>
        <strain evidence="4 5">PLGBS17</strain>
    </source>
</reference>
<keyword evidence="3" id="KW-0804">Transcription</keyword>
<dbReference type="PANTHER" id="PTHR40661">
    <property type="match status" value="1"/>
</dbReference>
<dbReference type="Gene3D" id="1.10.260.40">
    <property type="entry name" value="lambda repressor-like DNA-binding domains"/>
    <property type="match status" value="1"/>
</dbReference>
<dbReference type="InterPro" id="IPR036286">
    <property type="entry name" value="LexA/Signal_pep-like_sf"/>
</dbReference>
<dbReference type="Pfam" id="PF00717">
    <property type="entry name" value="Peptidase_S24"/>
    <property type="match status" value="1"/>
</dbReference>
<dbReference type="AlphaFoldDB" id="A0A1A9E1F5"/>
<dbReference type="InterPro" id="IPR010982">
    <property type="entry name" value="Lambda_DNA-bd_dom_sf"/>
</dbReference>
<evidence type="ECO:0000313" key="5">
    <source>
        <dbReference type="Proteomes" id="UP000256718"/>
    </source>
</evidence>
<evidence type="ECO:0000256" key="2">
    <source>
        <dbReference type="ARBA" id="ARBA00023125"/>
    </source>
</evidence>
<dbReference type="GO" id="GO:0003677">
    <property type="term" value="F:DNA binding"/>
    <property type="evidence" value="ECO:0007669"/>
    <property type="project" value="UniProtKB-KW"/>
</dbReference>
<accession>A0A1A9E1F5</accession>
<evidence type="ECO:0000256" key="3">
    <source>
        <dbReference type="ARBA" id="ARBA00023163"/>
    </source>
</evidence>